<gene>
    <name evidence="2" type="ORF">DCS_00458</name>
</gene>
<dbReference type="InParanoid" id="A0A151GQI6"/>
<evidence type="ECO:0000256" key="1">
    <source>
        <dbReference type="SAM" id="MobiDB-lite"/>
    </source>
</evidence>
<feature type="region of interest" description="Disordered" evidence="1">
    <location>
        <begin position="169"/>
        <end position="342"/>
    </location>
</feature>
<feature type="compositionally biased region" description="Basic residues" evidence="1">
    <location>
        <begin position="310"/>
        <end position="319"/>
    </location>
</feature>
<dbReference type="GeneID" id="63713101"/>
<organism evidence="2 3">
    <name type="scientific">Drechmeria coniospora</name>
    <name type="common">Nematophagous fungus</name>
    <name type="synonym">Meria coniospora</name>
    <dbReference type="NCBI Taxonomy" id="98403"/>
    <lineage>
        <taxon>Eukaryota</taxon>
        <taxon>Fungi</taxon>
        <taxon>Dikarya</taxon>
        <taxon>Ascomycota</taxon>
        <taxon>Pezizomycotina</taxon>
        <taxon>Sordariomycetes</taxon>
        <taxon>Hypocreomycetidae</taxon>
        <taxon>Hypocreales</taxon>
        <taxon>Ophiocordycipitaceae</taxon>
        <taxon>Drechmeria</taxon>
    </lineage>
</organism>
<feature type="compositionally biased region" description="Polar residues" evidence="1">
    <location>
        <begin position="239"/>
        <end position="266"/>
    </location>
</feature>
<dbReference type="EMBL" id="LAYC01000001">
    <property type="protein sequence ID" value="KYK59328.1"/>
    <property type="molecule type" value="Genomic_DNA"/>
</dbReference>
<feature type="compositionally biased region" description="Acidic residues" evidence="1">
    <location>
        <begin position="289"/>
        <end position="306"/>
    </location>
</feature>
<dbReference type="Proteomes" id="UP000076580">
    <property type="component" value="Chromosome 01"/>
</dbReference>
<proteinExistence type="predicted"/>
<name>A0A151GQI6_DRECN</name>
<dbReference type="RefSeq" id="XP_040658680.1">
    <property type="nucleotide sequence ID" value="XM_040797797.1"/>
</dbReference>
<feature type="compositionally biased region" description="Polar residues" evidence="1">
    <location>
        <begin position="197"/>
        <end position="208"/>
    </location>
</feature>
<feature type="compositionally biased region" description="Pro residues" evidence="1">
    <location>
        <begin position="12"/>
        <end position="36"/>
    </location>
</feature>
<dbReference type="AlphaFoldDB" id="A0A151GQI6"/>
<sequence>MLTVRFTGPDPFSSPPDSSPPAPPPPEQCVHPPIPRHSPEFHGHKGNERGRGGVKEGQANGGHRLMRAGEDDRYRMVEDELLRTAQCFTTRLHRAEYDRLRRLARTRNAAAIHAMERPVVVTSTPVAAVARRRRDRQRALAIAASNADPDPDLELPWVGTSLHGLMERSSSEDPLALPPSAPSSSTVMRVRPGSRLDSITSVGRSKGSSLRGLAPAASSRKPPVRGGLVPHLFSIPATERTSAAASDTGSDNGSASVTPARSTRALNRQRDGSPGTRHRQVRLSAEGHESDDEDDGDGEDGVEDDPFGLCRRRIRRAKSRMQPCRPPPKAKKLTPDTIPSFL</sequence>
<evidence type="ECO:0000313" key="3">
    <source>
        <dbReference type="Proteomes" id="UP000076580"/>
    </source>
</evidence>
<reference evidence="2 3" key="1">
    <citation type="journal article" date="2016" name="Sci. Rep.">
        <title>Insights into Adaptations to a Near-Obligate Nematode Endoparasitic Lifestyle from the Finished Genome of Drechmeria coniospora.</title>
        <authorList>
            <person name="Zhang L."/>
            <person name="Zhou Z."/>
            <person name="Guo Q."/>
            <person name="Fokkens L."/>
            <person name="Miskei M."/>
            <person name="Pocsi I."/>
            <person name="Zhang W."/>
            <person name="Chen M."/>
            <person name="Wang L."/>
            <person name="Sun Y."/>
            <person name="Donzelli B.G."/>
            <person name="Gibson D.M."/>
            <person name="Nelson D.R."/>
            <person name="Luo J.G."/>
            <person name="Rep M."/>
            <person name="Liu H."/>
            <person name="Yang S."/>
            <person name="Wang J."/>
            <person name="Krasnoff S.B."/>
            <person name="Xu Y."/>
            <person name="Molnar I."/>
            <person name="Lin M."/>
        </authorList>
    </citation>
    <scope>NUCLEOTIDE SEQUENCE [LARGE SCALE GENOMIC DNA]</scope>
    <source>
        <strain evidence="2 3">ARSEF 6962</strain>
    </source>
</reference>
<dbReference type="STRING" id="98403.A0A151GQI6"/>
<keyword evidence="3" id="KW-1185">Reference proteome</keyword>
<evidence type="ECO:0000313" key="2">
    <source>
        <dbReference type="EMBL" id="KYK59328.1"/>
    </source>
</evidence>
<protein>
    <submittedName>
        <fullName evidence="2">Uncharacterized protein</fullName>
    </submittedName>
</protein>
<feature type="compositionally biased region" description="Basic and acidic residues" evidence="1">
    <location>
        <begin position="37"/>
        <end position="54"/>
    </location>
</feature>
<accession>A0A151GQI6</accession>
<feature type="region of interest" description="Disordered" evidence="1">
    <location>
        <begin position="1"/>
        <end position="67"/>
    </location>
</feature>
<comment type="caution">
    <text evidence="2">The sequence shown here is derived from an EMBL/GenBank/DDBJ whole genome shotgun (WGS) entry which is preliminary data.</text>
</comment>